<keyword evidence="3" id="KW-0731">Sigma factor</keyword>
<dbReference type="EMBL" id="JBHUDG010000009">
    <property type="protein sequence ID" value="MFD1629764.1"/>
    <property type="molecule type" value="Genomic_DNA"/>
</dbReference>
<dbReference type="InterPro" id="IPR013249">
    <property type="entry name" value="RNA_pol_sigma70_r4_t2"/>
</dbReference>
<proteinExistence type="inferred from homology"/>
<evidence type="ECO:0000256" key="3">
    <source>
        <dbReference type="ARBA" id="ARBA00023082"/>
    </source>
</evidence>
<dbReference type="SUPFAM" id="SSF88946">
    <property type="entry name" value="Sigma2 domain of RNA polymerase sigma factors"/>
    <property type="match status" value="1"/>
</dbReference>
<comment type="similarity">
    <text evidence="1">Belongs to the sigma-70 factor family. ECF subfamily.</text>
</comment>
<keyword evidence="7" id="KW-1185">Reference proteome</keyword>
<dbReference type="InterPro" id="IPR036388">
    <property type="entry name" value="WH-like_DNA-bd_sf"/>
</dbReference>
<dbReference type="InterPro" id="IPR014284">
    <property type="entry name" value="RNA_pol_sigma-70_dom"/>
</dbReference>
<comment type="caution">
    <text evidence="6">The sequence shown here is derived from an EMBL/GenBank/DDBJ whole genome shotgun (WGS) entry which is preliminary data.</text>
</comment>
<dbReference type="RefSeq" id="WP_379662145.1">
    <property type="nucleotide sequence ID" value="NZ_JBHUDG010000009.1"/>
</dbReference>
<evidence type="ECO:0000256" key="1">
    <source>
        <dbReference type="ARBA" id="ARBA00010641"/>
    </source>
</evidence>
<dbReference type="Gene3D" id="1.10.10.10">
    <property type="entry name" value="Winged helix-like DNA-binding domain superfamily/Winged helix DNA-binding domain"/>
    <property type="match status" value="1"/>
</dbReference>
<dbReference type="Pfam" id="PF08281">
    <property type="entry name" value="Sigma70_r4_2"/>
    <property type="match status" value="1"/>
</dbReference>
<gene>
    <name evidence="6" type="ORF">ACFSAH_07750</name>
</gene>
<evidence type="ECO:0000256" key="2">
    <source>
        <dbReference type="ARBA" id="ARBA00023015"/>
    </source>
</evidence>
<dbReference type="SUPFAM" id="SSF88659">
    <property type="entry name" value="Sigma3 and sigma4 domains of RNA polymerase sigma factors"/>
    <property type="match status" value="1"/>
</dbReference>
<dbReference type="InterPro" id="IPR013325">
    <property type="entry name" value="RNA_pol_sigma_r2"/>
</dbReference>
<dbReference type="InterPro" id="IPR013324">
    <property type="entry name" value="RNA_pol_sigma_r3/r4-like"/>
</dbReference>
<evidence type="ECO:0000313" key="7">
    <source>
        <dbReference type="Proteomes" id="UP001597118"/>
    </source>
</evidence>
<evidence type="ECO:0000256" key="4">
    <source>
        <dbReference type="ARBA" id="ARBA00023163"/>
    </source>
</evidence>
<dbReference type="PANTHER" id="PTHR43133">
    <property type="entry name" value="RNA POLYMERASE ECF-TYPE SIGMA FACTO"/>
    <property type="match status" value="1"/>
</dbReference>
<dbReference type="InterPro" id="IPR014327">
    <property type="entry name" value="RNA_pol_sigma70_bacteroid"/>
</dbReference>
<feature type="domain" description="RNA polymerase sigma factor 70 region 4 type 2" evidence="5">
    <location>
        <begin position="124"/>
        <end position="175"/>
    </location>
</feature>
<reference evidence="7" key="1">
    <citation type="journal article" date="2019" name="Int. J. Syst. Evol. Microbiol.">
        <title>The Global Catalogue of Microorganisms (GCM) 10K type strain sequencing project: providing services to taxonomists for standard genome sequencing and annotation.</title>
        <authorList>
            <consortium name="The Broad Institute Genomics Platform"/>
            <consortium name="The Broad Institute Genome Sequencing Center for Infectious Disease"/>
            <person name="Wu L."/>
            <person name="Ma J."/>
        </authorList>
    </citation>
    <scope>NUCLEOTIDE SEQUENCE [LARGE SCALE GENOMIC DNA]</scope>
    <source>
        <strain evidence="7">CCUG 53762</strain>
    </source>
</reference>
<dbReference type="Proteomes" id="UP001597118">
    <property type="component" value="Unassembled WGS sequence"/>
</dbReference>
<name>A0ABW4ICP9_9SPHI</name>
<sequence>MKDYKLLTDGELFNLLKLDDRKAFAEIYERYKGPLYIHAFNKLRDKEEVRDVIQQLFSVLWIKRNEITLTANLSGYLYTAVRNRIFKIIAHQSIQSNYIVSIQQSIASTEAITDYTVRENQLKQIIDKEIQLLPEKMREVFLLSRKSYFSHKEISEKLGISEQTVSKQVTNALKILRTKLGLFGFLLFLMKF</sequence>
<organism evidence="6 7">
    <name type="scientific">Pseudopedobacter beijingensis</name>
    <dbReference type="NCBI Taxonomy" id="1207056"/>
    <lineage>
        <taxon>Bacteria</taxon>
        <taxon>Pseudomonadati</taxon>
        <taxon>Bacteroidota</taxon>
        <taxon>Sphingobacteriia</taxon>
        <taxon>Sphingobacteriales</taxon>
        <taxon>Sphingobacteriaceae</taxon>
        <taxon>Pseudopedobacter</taxon>
    </lineage>
</organism>
<dbReference type="NCBIfam" id="TIGR02985">
    <property type="entry name" value="Sig70_bacteroi1"/>
    <property type="match status" value="1"/>
</dbReference>
<evidence type="ECO:0000259" key="5">
    <source>
        <dbReference type="Pfam" id="PF08281"/>
    </source>
</evidence>
<dbReference type="InterPro" id="IPR039425">
    <property type="entry name" value="RNA_pol_sigma-70-like"/>
</dbReference>
<dbReference type="PANTHER" id="PTHR43133:SF46">
    <property type="entry name" value="RNA POLYMERASE SIGMA-70 FACTOR ECF SUBFAMILY"/>
    <property type="match status" value="1"/>
</dbReference>
<dbReference type="Gene3D" id="1.10.1740.10">
    <property type="match status" value="1"/>
</dbReference>
<accession>A0ABW4ICP9</accession>
<keyword evidence="2" id="KW-0805">Transcription regulation</keyword>
<evidence type="ECO:0000313" key="6">
    <source>
        <dbReference type="EMBL" id="MFD1629764.1"/>
    </source>
</evidence>
<dbReference type="NCBIfam" id="TIGR02937">
    <property type="entry name" value="sigma70-ECF"/>
    <property type="match status" value="1"/>
</dbReference>
<protein>
    <submittedName>
        <fullName evidence="6">RNA polymerase sigma factor</fullName>
    </submittedName>
</protein>
<keyword evidence="4" id="KW-0804">Transcription</keyword>